<evidence type="ECO:0000256" key="9">
    <source>
        <dbReference type="ARBA" id="ARBA00022777"/>
    </source>
</evidence>
<dbReference type="Gene3D" id="1.20.80.30">
    <property type="match status" value="1"/>
</dbReference>
<dbReference type="KEGG" id="nja:NSJP_3865"/>
<feature type="binding site" evidence="14">
    <location>
        <position position="805"/>
    </location>
    <ligand>
        <name>substrate</name>
    </ligand>
</feature>
<dbReference type="InterPro" id="IPR013815">
    <property type="entry name" value="ATP_grasp_subdomain_1"/>
</dbReference>
<evidence type="ECO:0000256" key="5">
    <source>
        <dbReference type="ARBA" id="ARBA00020138"/>
    </source>
</evidence>
<evidence type="ECO:0000256" key="11">
    <source>
        <dbReference type="ARBA" id="ARBA00022842"/>
    </source>
</evidence>
<evidence type="ECO:0000256" key="1">
    <source>
        <dbReference type="ARBA" id="ARBA00001946"/>
    </source>
</evidence>
<evidence type="ECO:0000256" key="16">
    <source>
        <dbReference type="SAM" id="MobiDB-lite"/>
    </source>
</evidence>
<dbReference type="Gene3D" id="3.20.20.60">
    <property type="entry name" value="Phosphoenolpyruvate-binding domains"/>
    <property type="match status" value="1"/>
</dbReference>
<feature type="binding site" evidence="14">
    <location>
        <position position="806"/>
    </location>
    <ligand>
        <name>substrate</name>
    </ligand>
</feature>
<feature type="binding site" evidence="14">
    <location>
        <position position="808"/>
    </location>
    <ligand>
        <name>substrate</name>
    </ligand>
</feature>
<dbReference type="InterPro" id="IPR040442">
    <property type="entry name" value="Pyrv_kinase-like_dom_sf"/>
</dbReference>
<keyword evidence="21" id="KW-1185">Reference proteome</keyword>
<reference evidence="20 21" key="1">
    <citation type="submission" date="2017-03" db="EMBL/GenBank/DDBJ databases">
        <authorList>
            <person name="Afonso C.L."/>
            <person name="Miller P.J."/>
            <person name="Scott M.A."/>
            <person name="Spackman E."/>
            <person name="Goraichik I."/>
            <person name="Dimitrov K.M."/>
            <person name="Suarez D.L."/>
            <person name="Swayne D.E."/>
        </authorList>
    </citation>
    <scope>NUCLEOTIDE SEQUENCE [LARGE SCALE GENOMIC DNA]</scope>
    <source>
        <strain evidence="20">Genome sequencing of Nitrospira japonica strain NJ11</strain>
    </source>
</reference>
<evidence type="ECO:0000256" key="13">
    <source>
        <dbReference type="PIRSR" id="PIRSR000853-1"/>
    </source>
</evidence>
<dbReference type="NCBIfam" id="TIGR01828">
    <property type="entry name" value="pyru_phos_dikin"/>
    <property type="match status" value="1"/>
</dbReference>
<evidence type="ECO:0000259" key="19">
    <source>
        <dbReference type="Pfam" id="PF02896"/>
    </source>
</evidence>
<dbReference type="STRING" id="1325564.NSJP_3865"/>
<dbReference type="PANTHER" id="PTHR22931:SF9">
    <property type="entry name" value="PYRUVATE, PHOSPHATE DIKINASE 1, CHLOROPLASTIC"/>
    <property type="match status" value="1"/>
</dbReference>
<feature type="active site" description="Tele-phosphohistidine intermediate" evidence="13">
    <location>
        <position position="473"/>
    </location>
</feature>
<evidence type="ECO:0000256" key="2">
    <source>
        <dbReference type="ARBA" id="ARBA00003144"/>
    </source>
</evidence>
<dbReference type="Gene3D" id="3.50.30.10">
    <property type="entry name" value="Phosphohistidine domain"/>
    <property type="match status" value="1"/>
</dbReference>
<dbReference type="InterPro" id="IPR010121">
    <property type="entry name" value="Pyruvate_phosphate_dikinase"/>
</dbReference>
<comment type="similarity">
    <text evidence="3 12">Belongs to the PEP-utilizing enzyme family.</text>
</comment>
<feature type="binding site" evidence="14">
    <location>
        <position position="593"/>
    </location>
    <ligand>
        <name>substrate</name>
    </ligand>
</feature>
<dbReference type="SUPFAM" id="SSF51621">
    <property type="entry name" value="Phosphoenolpyruvate/pyruvate domain"/>
    <property type="match status" value="1"/>
</dbReference>
<keyword evidence="9 20" id="KW-0418">Kinase</keyword>
<feature type="domain" description="Pyruvate phosphate dikinase AMP/ATP-binding" evidence="18">
    <location>
        <begin position="36"/>
        <end position="71"/>
    </location>
</feature>
<dbReference type="PANTHER" id="PTHR22931">
    <property type="entry name" value="PHOSPHOENOLPYRUVATE DIKINASE-RELATED"/>
    <property type="match status" value="1"/>
</dbReference>
<evidence type="ECO:0000259" key="18">
    <source>
        <dbReference type="Pfam" id="PF01326"/>
    </source>
</evidence>
<dbReference type="GO" id="GO:0046872">
    <property type="term" value="F:metal ion binding"/>
    <property type="evidence" value="ECO:0007669"/>
    <property type="project" value="UniProtKB-UniRule"/>
</dbReference>
<evidence type="ECO:0000256" key="15">
    <source>
        <dbReference type="PIRSR" id="PIRSR000853-3"/>
    </source>
</evidence>
<evidence type="ECO:0000256" key="4">
    <source>
        <dbReference type="ARBA" id="ARBA00011994"/>
    </source>
</evidence>
<feature type="domain" description="PEP-utilising enzyme mobile" evidence="17">
    <location>
        <begin position="441"/>
        <end position="520"/>
    </location>
</feature>
<evidence type="ECO:0000256" key="14">
    <source>
        <dbReference type="PIRSR" id="PIRSR000853-2"/>
    </source>
</evidence>
<feature type="binding site" evidence="14">
    <location>
        <position position="807"/>
    </location>
    <ligand>
        <name>substrate</name>
    </ligand>
</feature>
<dbReference type="InterPro" id="IPR015813">
    <property type="entry name" value="Pyrv/PenolPyrv_kinase-like_dom"/>
</dbReference>
<dbReference type="Gene3D" id="3.30.470.20">
    <property type="entry name" value="ATP-grasp fold, B domain"/>
    <property type="match status" value="1"/>
</dbReference>
<evidence type="ECO:0000256" key="7">
    <source>
        <dbReference type="ARBA" id="ARBA00022723"/>
    </source>
</evidence>
<evidence type="ECO:0000259" key="17">
    <source>
        <dbReference type="Pfam" id="PF00391"/>
    </source>
</evidence>
<evidence type="ECO:0000256" key="12">
    <source>
        <dbReference type="PIRNR" id="PIRNR000853"/>
    </source>
</evidence>
<accession>A0A1W1IAL4</accession>
<feature type="binding site" evidence="15">
    <location>
        <position position="784"/>
    </location>
    <ligand>
        <name>Mg(2+)</name>
        <dbReference type="ChEBI" id="CHEBI:18420"/>
    </ligand>
</feature>
<feature type="region of interest" description="Disordered" evidence="16">
    <location>
        <begin position="915"/>
        <end position="951"/>
    </location>
</feature>
<dbReference type="SUPFAM" id="SSF52009">
    <property type="entry name" value="Phosphohistidine domain"/>
    <property type="match status" value="1"/>
</dbReference>
<feature type="domain" description="Pyruvate phosphate dikinase AMP/ATP-binding" evidence="18">
    <location>
        <begin position="86"/>
        <end position="306"/>
    </location>
</feature>
<evidence type="ECO:0000313" key="20">
    <source>
        <dbReference type="EMBL" id="SLM50032.1"/>
    </source>
</evidence>
<dbReference type="InterPro" id="IPR023151">
    <property type="entry name" value="PEP_util_CS"/>
</dbReference>
<keyword evidence="20" id="KW-0670">Pyruvate</keyword>
<dbReference type="Pfam" id="PF00391">
    <property type="entry name" value="PEP-utilizers"/>
    <property type="match status" value="1"/>
</dbReference>
<feature type="binding site" evidence="14">
    <location>
        <position position="649"/>
    </location>
    <ligand>
        <name>substrate</name>
    </ligand>
</feature>
<keyword evidence="6 20" id="KW-0808">Transferase</keyword>
<proteinExistence type="inferred from homology"/>
<dbReference type="EMBL" id="LT828648">
    <property type="protein sequence ID" value="SLM50032.1"/>
    <property type="molecule type" value="Genomic_DNA"/>
</dbReference>
<comment type="function">
    <text evidence="2">Catalyzes the reversible phosphorylation of pyruvate and phosphate.</text>
</comment>
<organism evidence="20 21">
    <name type="scientific">Nitrospira japonica</name>
    <dbReference type="NCBI Taxonomy" id="1325564"/>
    <lineage>
        <taxon>Bacteria</taxon>
        <taxon>Pseudomonadati</taxon>
        <taxon>Nitrospirota</taxon>
        <taxon>Nitrospiria</taxon>
        <taxon>Nitrospirales</taxon>
        <taxon>Nitrospiraceae</taxon>
        <taxon>Nitrospira</taxon>
    </lineage>
</organism>
<dbReference type="Pfam" id="PF01326">
    <property type="entry name" value="PPDK_N"/>
    <property type="match status" value="3"/>
</dbReference>
<keyword evidence="11 15" id="KW-0460">Magnesium</keyword>
<dbReference type="PROSITE" id="PS00370">
    <property type="entry name" value="PEP_ENZYMES_PHOS_SITE"/>
    <property type="match status" value="1"/>
</dbReference>
<keyword evidence="10" id="KW-0067">ATP-binding</keyword>
<protein>
    <recommendedName>
        <fullName evidence="5 12">Pyruvate, phosphate dikinase</fullName>
        <ecNumber evidence="4 12">2.7.9.1</ecNumber>
    </recommendedName>
</protein>
<dbReference type="GO" id="GO:0016301">
    <property type="term" value="F:kinase activity"/>
    <property type="evidence" value="ECO:0007669"/>
    <property type="project" value="UniProtKB-UniRule"/>
</dbReference>
<evidence type="ECO:0000313" key="21">
    <source>
        <dbReference type="Proteomes" id="UP000192042"/>
    </source>
</evidence>
<dbReference type="InterPro" id="IPR008279">
    <property type="entry name" value="PEP-util_enz_mobile_dom"/>
</dbReference>
<dbReference type="InterPro" id="IPR002192">
    <property type="entry name" value="PPDK_AMP/ATP-bd"/>
</dbReference>
<dbReference type="NCBIfam" id="NF004531">
    <property type="entry name" value="PRK05878.1"/>
    <property type="match status" value="1"/>
</dbReference>
<name>A0A1W1IAL4_9BACT</name>
<feature type="domain" description="Pyruvate phosphate dikinase AMP/ATP-binding" evidence="18">
    <location>
        <begin position="320"/>
        <end position="374"/>
    </location>
</feature>
<dbReference type="InterPro" id="IPR000121">
    <property type="entry name" value="PEP_util_C"/>
</dbReference>
<dbReference type="Proteomes" id="UP000192042">
    <property type="component" value="Chromosome I"/>
</dbReference>
<dbReference type="Gene3D" id="1.10.189.10">
    <property type="entry name" value="Pyruvate Phosphate Dikinase, domain 2"/>
    <property type="match status" value="1"/>
</dbReference>
<dbReference type="PIRSF" id="PIRSF000853">
    <property type="entry name" value="PPDK"/>
    <property type="match status" value="1"/>
</dbReference>
<feature type="binding site" evidence="15">
    <location>
        <position position="808"/>
    </location>
    <ligand>
        <name>Mg(2+)</name>
        <dbReference type="ChEBI" id="CHEBI:18420"/>
    </ligand>
</feature>
<evidence type="ECO:0000256" key="3">
    <source>
        <dbReference type="ARBA" id="ARBA00007837"/>
    </source>
</evidence>
<dbReference type="InterPro" id="IPR036637">
    <property type="entry name" value="Phosphohistidine_dom_sf"/>
</dbReference>
<feature type="compositionally biased region" description="Basic residues" evidence="16">
    <location>
        <begin position="927"/>
        <end position="951"/>
    </location>
</feature>
<sequence>MNSPRVVERKERARVAKKYVYYFGDGKAEGTSNMKELLGGKGAGLAEMTNLGISVPPGFTISTEACVEYYKLGKKYPPGMWEAALQALKRIERSMGMGFGDPERPLLVSVRSGARASMPGMMDTVLNVGLTTKTVEGLAAKTRNDRFAQDSYRRFVSMFGSIVMGVPREHFEAILKHKKTEVGVAHETHLDARHLRELVASFKALVKEETKKDFPDEPLEQLRMAISAVFSSWFGARAITYRRLYGIPDAWGTAVNVVAMVFGNMGETSGTGVAFTRSPSSGEKTFFGECLMNAQGEDVVAGIRTPLPVNALAKNVPEAYKDLEHTYKKLEKHYRDMLDLEFTIQEGKLYMLQTRVGKRTGIAAVKIAVDMVKEGAITRQEAVQRIGADQLAQYLYPIFDTKEESKANPLGKGLPAGPGAAAGKIALTPDRAVDMKAAGTRVVLVRQETSPDDIHGMNAAAGFLTARGGMTSHAAVVARQMGKVCVAGCESVEVLDAQTVKIGAKTFREGDYLSINGSTGNVYEGDIPVVESEIIQVIQGKLDPRKSDKFQRFATILSWADSFRTLRVRANADVPEQANIARGFGAEGIGLCRTEHMFFAEDRITIMQKMILARTKEEREKFLDQLLPLQKQDFIGLYREMQGFPVTIRLLDPPLHEFLPKREELMVEIAQLELTGGDGAKLEEKRRLLARVEELHEFNPMLGLRGCRLGITMPEITRMQARAIMEAACELAKEGKKIVPEIMIPLVGMVSEMKSQKDLVREVAQETMKRYNVKLSYFVGTMIELPRAAVTADRIAEEAEFFSFGTNDLTQTTFGFSRDDAAKFIDHYKTVNVMESDPFAVLDREGVGALMKQAISAGRKTRPQIKLGICGEHGGDPSSVEFCHELGLDYVSCSPYRVPIARLAAAHAALAEADAKKAAKPSAASRAKPKSAARSSRRSQTARKTARKKTR</sequence>
<evidence type="ECO:0000256" key="10">
    <source>
        <dbReference type="ARBA" id="ARBA00022840"/>
    </source>
</evidence>
<keyword evidence="8" id="KW-0547">Nucleotide-binding</keyword>
<dbReference type="AlphaFoldDB" id="A0A1W1IAL4"/>
<feature type="binding site" evidence="14">
    <location>
        <position position="784"/>
    </location>
    <ligand>
        <name>substrate</name>
    </ligand>
</feature>
<dbReference type="InterPro" id="IPR018274">
    <property type="entry name" value="PEP_util_AS"/>
</dbReference>
<dbReference type="GO" id="GO:0005524">
    <property type="term" value="F:ATP binding"/>
    <property type="evidence" value="ECO:0007669"/>
    <property type="project" value="UniProtKB-UniRule"/>
</dbReference>
<comment type="cofactor">
    <cofactor evidence="1 12 15">
        <name>Mg(2+)</name>
        <dbReference type="ChEBI" id="CHEBI:18420"/>
    </cofactor>
</comment>
<evidence type="ECO:0000256" key="6">
    <source>
        <dbReference type="ARBA" id="ARBA00022679"/>
    </source>
</evidence>
<gene>
    <name evidence="20" type="primary">ppdK</name>
    <name evidence="20" type="ORF">NSJP_3865</name>
</gene>
<dbReference type="SUPFAM" id="SSF56059">
    <property type="entry name" value="Glutathione synthetase ATP-binding domain-like"/>
    <property type="match status" value="1"/>
</dbReference>
<dbReference type="PROSITE" id="PS00742">
    <property type="entry name" value="PEP_ENZYMES_2"/>
    <property type="match status" value="1"/>
</dbReference>
<feature type="domain" description="PEP-utilising enzyme C-terminal" evidence="19">
    <location>
        <begin position="550"/>
        <end position="908"/>
    </location>
</feature>
<dbReference type="OrthoDB" id="9765468at2"/>
<dbReference type="Gene3D" id="3.30.1490.20">
    <property type="entry name" value="ATP-grasp fold, A domain"/>
    <property type="match status" value="1"/>
</dbReference>
<keyword evidence="7 15" id="KW-0479">Metal-binding</keyword>
<dbReference type="GO" id="GO:0050242">
    <property type="term" value="F:pyruvate, phosphate dikinase activity"/>
    <property type="evidence" value="ECO:0007669"/>
    <property type="project" value="UniProtKB-UniRule"/>
</dbReference>
<dbReference type="Pfam" id="PF02896">
    <property type="entry name" value="PEP-utilizers_C"/>
    <property type="match status" value="1"/>
</dbReference>
<feature type="active site" description="Proton donor" evidence="13">
    <location>
        <position position="870"/>
    </location>
</feature>
<evidence type="ECO:0000256" key="8">
    <source>
        <dbReference type="ARBA" id="ARBA00022741"/>
    </source>
</evidence>
<dbReference type="EC" id="2.7.9.1" evidence="4 12"/>
<comment type="catalytic activity">
    <reaction evidence="12">
        <text>pyruvate + phosphate + ATP = phosphoenolpyruvate + AMP + diphosphate + H(+)</text>
        <dbReference type="Rhea" id="RHEA:10756"/>
        <dbReference type="ChEBI" id="CHEBI:15361"/>
        <dbReference type="ChEBI" id="CHEBI:15378"/>
        <dbReference type="ChEBI" id="CHEBI:30616"/>
        <dbReference type="ChEBI" id="CHEBI:33019"/>
        <dbReference type="ChEBI" id="CHEBI:43474"/>
        <dbReference type="ChEBI" id="CHEBI:58702"/>
        <dbReference type="ChEBI" id="CHEBI:456215"/>
        <dbReference type="EC" id="2.7.9.1"/>
    </reaction>
</comment>